<organism evidence="2 3">
    <name type="scientific">Kinneretia aquatilis</name>
    <dbReference type="NCBI Taxonomy" id="2070761"/>
    <lineage>
        <taxon>Bacteria</taxon>
        <taxon>Pseudomonadati</taxon>
        <taxon>Pseudomonadota</taxon>
        <taxon>Betaproteobacteria</taxon>
        <taxon>Burkholderiales</taxon>
        <taxon>Sphaerotilaceae</taxon>
        <taxon>Roseateles</taxon>
    </lineage>
</organism>
<dbReference type="SUPFAM" id="SSF53474">
    <property type="entry name" value="alpha/beta-Hydrolases"/>
    <property type="match status" value="1"/>
</dbReference>
<keyword evidence="2" id="KW-0378">Hydrolase</keyword>
<dbReference type="OrthoDB" id="9806902at2"/>
<dbReference type="RefSeq" id="WP_102768054.1">
    <property type="nucleotide sequence ID" value="NZ_POSP01000003.1"/>
</dbReference>
<evidence type="ECO:0000313" key="2">
    <source>
        <dbReference type="EMBL" id="PND38134.1"/>
    </source>
</evidence>
<evidence type="ECO:0000259" key="1">
    <source>
        <dbReference type="Pfam" id="PF12146"/>
    </source>
</evidence>
<dbReference type="EMBL" id="POSP01000003">
    <property type="protein sequence ID" value="PND38134.1"/>
    <property type="molecule type" value="Genomic_DNA"/>
</dbReference>
<sequence>MRTLRTDDGIPLHWRQWSKLGLEPARGTVLLVHGLGEHVGRYETLAAKLNHWGWHVAGYDQRGHGASGGPRGDVPDAERLLQDLGLVIDELRADRQLGRGPLILLGHSMGGLVAARFVAGGLAASSGGQLPMWFRPVDALVLSSPALDPGMSAFQRLQLLLGETLVPHLAVGNGLKTRWISRDAVVVQAYVDDPLVHDRLTPTLARMIVDAGELVRQHAADWVVPTLLLWAGSDRCVAPSGSAEFAAAAPPAILRAQCFGPLFHEIFNEPEREQVFAALESWLSGRF</sequence>
<proteinExistence type="predicted"/>
<dbReference type="Gene3D" id="3.40.50.1820">
    <property type="entry name" value="alpha/beta hydrolase"/>
    <property type="match status" value="1"/>
</dbReference>
<reference evidence="2 3" key="1">
    <citation type="submission" date="2018-01" db="EMBL/GenBank/DDBJ databases">
        <title>Draft genome sequence of Paucibacter aquatile CR182 isolated from freshwater of the Nakdong River.</title>
        <authorList>
            <person name="Choi A."/>
            <person name="Chung E.J."/>
        </authorList>
    </citation>
    <scope>NUCLEOTIDE SEQUENCE [LARGE SCALE GENOMIC DNA]</scope>
    <source>
        <strain evidence="2 3">CR182</strain>
    </source>
</reference>
<dbReference type="PANTHER" id="PTHR11614">
    <property type="entry name" value="PHOSPHOLIPASE-RELATED"/>
    <property type="match status" value="1"/>
</dbReference>
<dbReference type="PRINTS" id="PR00111">
    <property type="entry name" value="ABHYDROLASE"/>
</dbReference>
<dbReference type="GO" id="GO:0016787">
    <property type="term" value="F:hydrolase activity"/>
    <property type="evidence" value="ECO:0007669"/>
    <property type="project" value="UniProtKB-KW"/>
</dbReference>
<dbReference type="InterPro" id="IPR029058">
    <property type="entry name" value="AB_hydrolase_fold"/>
</dbReference>
<gene>
    <name evidence="2" type="ORF">C1O66_11800</name>
</gene>
<keyword evidence="3" id="KW-1185">Reference proteome</keyword>
<dbReference type="Proteomes" id="UP000235916">
    <property type="component" value="Unassembled WGS sequence"/>
</dbReference>
<protein>
    <submittedName>
        <fullName evidence="2">Alpha/beta hydrolase</fullName>
    </submittedName>
</protein>
<dbReference type="InterPro" id="IPR000073">
    <property type="entry name" value="AB_hydrolase_1"/>
</dbReference>
<dbReference type="Pfam" id="PF12146">
    <property type="entry name" value="Hydrolase_4"/>
    <property type="match status" value="1"/>
</dbReference>
<dbReference type="InterPro" id="IPR022742">
    <property type="entry name" value="Hydrolase_4"/>
</dbReference>
<dbReference type="AlphaFoldDB" id="A0A2N8KXE1"/>
<comment type="caution">
    <text evidence="2">The sequence shown here is derived from an EMBL/GenBank/DDBJ whole genome shotgun (WGS) entry which is preliminary data.</text>
</comment>
<accession>A0A2N8KXE1</accession>
<name>A0A2N8KXE1_9BURK</name>
<feature type="domain" description="Serine aminopeptidase S33" evidence="1">
    <location>
        <begin position="24"/>
        <end position="271"/>
    </location>
</feature>
<dbReference type="InterPro" id="IPR051044">
    <property type="entry name" value="MAG_DAG_Lipase"/>
</dbReference>
<evidence type="ECO:0000313" key="3">
    <source>
        <dbReference type="Proteomes" id="UP000235916"/>
    </source>
</evidence>